<dbReference type="PANTHER" id="PTHR10763:SF23">
    <property type="entry name" value="ORIGIN RECOGNITION COMPLEX SUBUNIT 1"/>
    <property type="match status" value="1"/>
</dbReference>
<dbReference type="Proteomes" id="UP000014500">
    <property type="component" value="Unassembled WGS sequence"/>
</dbReference>
<dbReference type="STRING" id="126957.T1JIW5"/>
<dbReference type="Pfam" id="PF01426">
    <property type="entry name" value="BAH"/>
    <property type="match status" value="1"/>
</dbReference>
<dbReference type="SMART" id="SM01074">
    <property type="entry name" value="Cdc6_C"/>
    <property type="match status" value="1"/>
</dbReference>
<evidence type="ECO:0000256" key="7">
    <source>
        <dbReference type="ARBA" id="ARBA00022840"/>
    </source>
</evidence>
<dbReference type="EMBL" id="JH431883">
    <property type="status" value="NOT_ANNOTATED_CDS"/>
    <property type="molecule type" value="Genomic_DNA"/>
</dbReference>
<keyword evidence="10 11" id="KW-0539">Nucleus</keyword>
<dbReference type="InterPro" id="IPR015163">
    <property type="entry name" value="Cdc6_C"/>
</dbReference>
<evidence type="ECO:0000256" key="10">
    <source>
        <dbReference type="ARBA" id="ARBA00023242"/>
    </source>
</evidence>
<comment type="subcellular location">
    <subcellularLocation>
        <location evidence="1 11">Nucleus</location>
    </subcellularLocation>
</comment>
<reference evidence="14" key="1">
    <citation type="submission" date="2011-05" db="EMBL/GenBank/DDBJ databases">
        <authorList>
            <person name="Richards S.R."/>
            <person name="Qu J."/>
            <person name="Jiang H."/>
            <person name="Jhangiani S.N."/>
            <person name="Agravi P."/>
            <person name="Goodspeed R."/>
            <person name="Gross S."/>
            <person name="Mandapat C."/>
            <person name="Jackson L."/>
            <person name="Mathew T."/>
            <person name="Pu L."/>
            <person name="Thornton R."/>
            <person name="Saada N."/>
            <person name="Wilczek-Boney K.B."/>
            <person name="Lee S."/>
            <person name="Kovar C."/>
            <person name="Wu Y."/>
            <person name="Scherer S.E."/>
            <person name="Worley K.C."/>
            <person name="Muzny D.M."/>
            <person name="Gibbs R."/>
        </authorList>
    </citation>
    <scope>NUCLEOTIDE SEQUENCE</scope>
    <source>
        <strain evidence="14">Brora</strain>
    </source>
</reference>
<dbReference type="Pfam" id="PF00004">
    <property type="entry name" value="AAA"/>
    <property type="match status" value="1"/>
</dbReference>
<dbReference type="InterPro" id="IPR041083">
    <property type="entry name" value="AAA_lid_10"/>
</dbReference>
<dbReference type="Gene3D" id="2.30.30.490">
    <property type="match status" value="1"/>
</dbReference>
<dbReference type="SMART" id="SM00439">
    <property type="entry name" value="BAH"/>
    <property type="match status" value="1"/>
</dbReference>
<proteinExistence type="inferred from homology"/>
<dbReference type="InterPro" id="IPR027417">
    <property type="entry name" value="P-loop_NTPase"/>
</dbReference>
<dbReference type="CDD" id="cd08768">
    <property type="entry name" value="Cdc6_C"/>
    <property type="match status" value="1"/>
</dbReference>
<dbReference type="GO" id="GO:0005524">
    <property type="term" value="F:ATP binding"/>
    <property type="evidence" value="ECO:0007669"/>
    <property type="project" value="UniProtKB-KW"/>
</dbReference>
<name>T1JIW5_STRMM</name>
<evidence type="ECO:0000256" key="3">
    <source>
        <dbReference type="ARBA" id="ARBA00019081"/>
    </source>
</evidence>
<keyword evidence="7 11" id="KW-0067">ATP-binding</keyword>
<dbReference type="EnsemblMetazoa" id="SMAR013796-RA">
    <property type="protein sequence ID" value="SMAR013796-PA"/>
    <property type="gene ID" value="SMAR013796"/>
</dbReference>
<dbReference type="InterPro" id="IPR001025">
    <property type="entry name" value="BAH_dom"/>
</dbReference>
<keyword evidence="9 11" id="KW-0238">DNA-binding</keyword>
<keyword evidence="14" id="KW-1185">Reference proteome</keyword>
<dbReference type="GO" id="GO:0006270">
    <property type="term" value="P:DNA replication initiation"/>
    <property type="evidence" value="ECO:0007669"/>
    <property type="project" value="TreeGrafter"/>
</dbReference>
<keyword evidence="6 11" id="KW-0547">Nucleotide-binding</keyword>
<evidence type="ECO:0000313" key="13">
    <source>
        <dbReference type="EnsemblMetazoa" id="SMAR013796-PA"/>
    </source>
</evidence>
<dbReference type="FunFam" id="1.10.8.60:FF:000062">
    <property type="entry name" value="Origin recognition complex subunit 1"/>
    <property type="match status" value="1"/>
</dbReference>
<evidence type="ECO:0000256" key="9">
    <source>
        <dbReference type="ARBA" id="ARBA00023125"/>
    </source>
</evidence>
<dbReference type="HOGENOM" id="CLU_012774_0_1_1"/>
<sequence>MLTESEPEVFKWIGMGSDIKQKRTNKKFHESFSNGCLVIRKLDYVTISNEDAGDLSDTTEECFIARVLDLYDDGSGSDSRHRAVVEWYLRPKDLKQNKRLSYDFASFNEKNEVFRYCGKKMWDVDIDAESIFSTCRLITLPEREKVPDRFYDNGEPLFYTRFSYNGVKLTAEMSIQVENASNLSLNEARRCLFDTNSPVKEEIEKKSPFRSFYSSGKKRKSITVINNDRDLKKRKLFSDDEEPKKTKGKMKKKMKKKMEVKCDENDDRFEEARRSLHVSMLPTHLPCRESEYKEIYSFVKGKLESGSNGCVYISGFPGSGKTATVLEVMKNLTEERNNEDLCDFKFIALNGMKLTDPQQIYVQMVKELTDQKMSSRYAIDYLTKNLGKWRKEQIVLLVDELDLLYTKRQEVLYNLFDWPSRPKARLIVVAVANTMNLPERIMTNRVVSRVGMSRITFQPYTFKQLEEIINSRVSELGTFVPDAIKLVARKVGAVSGDARRALDICRRATEIADKCQSRKGSVGVKDVDKALQEMFSSPKFMAIENASLNEQMLLRAIAAQFSHSGVEECTWEDVYSSLVTLCRLEGISPPNESQACAACFQLASCRLIIAQDGRKDMEQKIRLNVSTDDIAFALN</sequence>
<dbReference type="AlphaFoldDB" id="T1JIW5"/>
<dbReference type="InterPro" id="IPR050311">
    <property type="entry name" value="ORC1/CDC6"/>
</dbReference>
<evidence type="ECO:0000256" key="6">
    <source>
        <dbReference type="ARBA" id="ARBA00022741"/>
    </source>
</evidence>
<dbReference type="GO" id="GO:0003688">
    <property type="term" value="F:DNA replication origin binding"/>
    <property type="evidence" value="ECO:0007669"/>
    <property type="project" value="TreeGrafter"/>
</dbReference>
<accession>T1JIW5</accession>
<protein>
    <recommendedName>
        <fullName evidence="3 11">Origin recognition complex subunit 1</fullName>
    </recommendedName>
</protein>
<evidence type="ECO:0000256" key="11">
    <source>
        <dbReference type="RuleBase" id="RU365058"/>
    </source>
</evidence>
<dbReference type="SUPFAM" id="SSF52540">
    <property type="entry name" value="P-loop containing nucleoside triphosphate hydrolases"/>
    <property type="match status" value="1"/>
</dbReference>
<dbReference type="GO" id="GO:0033314">
    <property type="term" value="P:mitotic DNA replication checkpoint signaling"/>
    <property type="evidence" value="ECO:0007669"/>
    <property type="project" value="TreeGrafter"/>
</dbReference>
<dbReference type="GO" id="GO:0005664">
    <property type="term" value="C:nuclear origin of replication recognition complex"/>
    <property type="evidence" value="ECO:0007669"/>
    <property type="project" value="TreeGrafter"/>
</dbReference>
<dbReference type="InterPro" id="IPR003959">
    <property type="entry name" value="ATPase_AAA_core"/>
</dbReference>
<reference evidence="13" key="2">
    <citation type="submission" date="2015-02" db="UniProtKB">
        <authorList>
            <consortium name="EnsemblMetazoa"/>
        </authorList>
    </citation>
    <scope>IDENTIFICATION</scope>
</reference>
<dbReference type="PhylomeDB" id="T1JIW5"/>
<comment type="similarity">
    <text evidence="2 11">Belongs to the ORC1 family.</text>
</comment>
<dbReference type="InterPro" id="IPR003593">
    <property type="entry name" value="AAA+_ATPase"/>
</dbReference>
<dbReference type="GO" id="GO:0003682">
    <property type="term" value="F:chromatin binding"/>
    <property type="evidence" value="ECO:0007669"/>
    <property type="project" value="InterPro"/>
</dbReference>
<dbReference type="FunFam" id="3.40.50.300:FF:000199">
    <property type="entry name" value="Origin recognition complex subunit 1"/>
    <property type="match status" value="1"/>
</dbReference>
<comment type="function">
    <text evidence="11">Component of the origin recognition complex (ORC) that binds origins of replication. DNA-binding is ATP-dependent, however specific DNA sequences that define origins of replication have not been identified so far. ORC is required to assemble the pre-replication complex necessary to initiate DNA replication.</text>
</comment>
<evidence type="ECO:0000256" key="5">
    <source>
        <dbReference type="ARBA" id="ARBA00022723"/>
    </source>
</evidence>
<evidence type="ECO:0000256" key="2">
    <source>
        <dbReference type="ARBA" id="ARBA00008398"/>
    </source>
</evidence>
<dbReference type="PROSITE" id="PS51038">
    <property type="entry name" value="BAH"/>
    <property type="match status" value="1"/>
</dbReference>
<keyword evidence="8" id="KW-0460">Magnesium</keyword>
<dbReference type="Gene3D" id="3.40.50.300">
    <property type="entry name" value="P-loop containing nucleotide triphosphate hydrolases"/>
    <property type="match status" value="1"/>
</dbReference>
<dbReference type="GO" id="GO:0016887">
    <property type="term" value="F:ATP hydrolysis activity"/>
    <property type="evidence" value="ECO:0007669"/>
    <property type="project" value="InterPro"/>
</dbReference>
<evidence type="ECO:0000256" key="4">
    <source>
        <dbReference type="ARBA" id="ARBA00022705"/>
    </source>
</evidence>
<evidence type="ECO:0000256" key="8">
    <source>
        <dbReference type="ARBA" id="ARBA00022842"/>
    </source>
</evidence>
<dbReference type="GO" id="GO:0046872">
    <property type="term" value="F:metal ion binding"/>
    <property type="evidence" value="ECO:0007669"/>
    <property type="project" value="UniProtKB-KW"/>
</dbReference>
<evidence type="ECO:0000256" key="1">
    <source>
        <dbReference type="ARBA" id="ARBA00004123"/>
    </source>
</evidence>
<evidence type="ECO:0000313" key="14">
    <source>
        <dbReference type="Proteomes" id="UP000014500"/>
    </source>
</evidence>
<feature type="domain" description="BAH" evidence="12">
    <location>
        <begin position="37"/>
        <end position="175"/>
    </location>
</feature>
<dbReference type="eggNOG" id="KOG1514">
    <property type="taxonomic scope" value="Eukaryota"/>
</dbReference>
<organism evidence="13 14">
    <name type="scientific">Strigamia maritima</name>
    <name type="common">European centipede</name>
    <name type="synonym">Geophilus maritimus</name>
    <dbReference type="NCBI Taxonomy" id="126957"/>
    <lineage>
        <taxon>Eukaryota</taxon>
        <taxon>Metazoa</taxon>
        <taxon>Ecdysozoa</taxon>
        <taxon>Arthropoda</taxon>
        <taxon>Myriapoda</taxon>
        <taxon>Chilopoda</taxon>
        <taxon>Pleurostigmophora</taxon>
        <taxon>Geophilomorpha</taxon>
        <taxon>Linotaeniidae</taxon>
        <taxon>Strigamia</taxon>
    </lineage>
</organism>
<dbReference type="PANTHER" id="PTHR10763">
    <property type="entry name" value="CELL DIVISION CONTROL PROTEIN 6-RELATED"/>
    <property type="match status" value="1"/>
</dbReference>
<comment type="subunit">
    <text evidence="11">ORC is composed of six subunits.</text>
</comment>
<dbReference type="Pfam" id="PF17872">
    <property type="entry name" value="AAA_lid_10"/>
    <property type="match status" value="1"/>
</dbReference>
<keyword evidence="5" id="KW-0479">Metal-binding</keyword>
<dbReference type="SMART" id="SM00382">
    <property type="entry name" value="AAA"/>
    <property type="match status" value="1"/>
</dbReference>
<evidence type="ECO:0000259" key="12">
    <source>
        <dbReference type="PROSITE" id="PS51038"/>
    </source>
</evidence>
<dbReference type="Pfam" id="PF09079">
    <property type="entry name" value="WHD_Cdc6"/>
    <property type="match status" value="1"/>
</dbReference>
<dbReference type="InterPro" id="IPR043151">
    <property type="entry name" value="BAH_sf"/>
</dbReference>
<keyword evidence="4 11" id="KW-0235">DNA replication</keyword>